<dbReference type="RefSeq" id="WP_060834783.1">
    <property type="nucleotide sequence ID" value="NZ_JAESJD010000034.1"/>
</dbReference>
<dbReference type="Proteomes" id="UP000064912">
    <property type="component" value="Chromosome"/>
</dbReference>
<dbReference type="Proteomes" id="UP000604473">
    <property type="component" value="Unassembled WGS sequence"/>
</dbReference>
<organism evidence="1 3">
    <name type="scientific">Rhodovulum sulfidophilum</name>
    <name type="common">Rhodobacter sulfidophilus</name>
    <dbReference type="NCBI Taxonomy" id="35806"/>
    <lineage>
        <taxon>Bacteria</taxon>
        <taxon>Pseudomonadati</taxon>
        <taxon>Pseudomonadota</taxon>
        <taxon>Alphaproteobacteria</taxon>
        <taxon>Rhodobacterales</taxon>
        <taxon>Paracoccaceae</taxon>
        <taxon>Rhodovulum</taxon>
    </lineage>
</organism>
<dbReference type="KEGG" id="rsu:NHU_02010"/>
<evidence type="ECO:0000313" key="1">
    <source>
        <dbReference type="EMBL" id="BAQ69165.1"/>
    </source>
</evidence>
<protein>
    <submittedName>
        <fullName evidence="1">Uncharacterized protein</fullName>
    </submittedName>
</protein>
<reference evidence="1 3" key="1">
    <citation type="submission" date="2015-02" db="EMBL/GenBank/DDBJ databases">
        <title>Genome sequene of Rhodovulum sulfidophilum DSM 2351.</title>
        <authorList>
            <person name="Nagao N."/>
        </authorList>
    </citation>
    <scope>NUCLEOTIDE SEQUENCE [LARGE SCALE GENOMIC DNA]</scope>
    <source>
        <strain evidence="1 3">DSM 2351</strain>
    </source>
</reference>
<evidence type="ECO:0000313" key="2">
    <source>
        <dbReference type="EMBL" id="MBL3609002.1"/>
    </source>
</evidence>
<accession>A0A0D6B2T8</accession>
<dbReference type="EMBL" id="AP014800">
    <property type="protein sequence ID" value="BAQ69165.1"/>
    <property type="molecule type" value="Genomic_DNA"/>
</dbReference>
<dbReference type="AlphaFoldDB" id="A0A0D6B2T8"/>
<evidence type="ECO:0000313" key="3">
    <source>
        <dbReference type="Proteomes" id="UP000064912"/>
    </source>
</evidence>
<dbReference type="EMBL" id="JAESJJ010000010">
    <property type="protein sequence ID" value="MBL3609002.1"/>
    <property type="molecule type" value="Genomic_DNA"/>
</dbReference>
<proteinExistence type="predicted"/>
<sequence length="188" mass="20338">MTKSNSLRTNSRPRQIVRNSLQVNVIAIVDVARAIFSETLDDAVIFVDNSVTPEGKPSPGRGTTALKTQCLEGMVINWIVYPVGPYGVPVPVSIADITFDEPICVKLQSYGSIVTAHSPNVIPGVTPSYDYWAGMVRPEVEPNTYGYRIEFQIGTQRMGISTPAVEISTIPAPLQASGDRGKAQYVLG</sequence>
<dbReference type="PATRIC" id="fig|35806.4.peg.2071"/>
<keyword evidence="4" id="KW-1185">Reference proteome</keyword>
<name>A0A0D6B2T8_RHOSU</name>
<reference evidence="2 4" key="2">
    <citation type="submission" date="2021-01" db="EMBL/GenBank/DDBJ databases">
        <title>Draft genomes of Rhodovulum sulfidophilum.</title>
        <authorList>
            <person name="Guzman M.S."/>
        </authorList>
    </citation>
    <scope>NUCLEOTIDE SEQUENCE [LARGE SCALE GENOMIC DNA]</scope>
    <source>
        <strain evidence="2 4">AB35</strain>
    </source>
</reference>
<gene>
    <name evidence="2" type="ORF">JMM60_09340</name>
    <name evidence="1" type="ORF">NHU_02010</name>
</gene>
<evidence type="ECO:0000313" key="4">
    <source>
        <dbReference type="Proteomes" id="UP000604473"/>
    </source>
</evidence>